<keyword evidence="4 6" id="KW-0862">Zinc</keyword>
<evidence type="ECO:0000256" key="3">
    <source>
        <dbReference type="ARBA" id="ARBA00022723"/>
    </source>
</evidence>
<dbReference type="SUPFAM" id="SSF50129">
    <property type="entry name" value="GroES-like"/>
    <property type="match status" value="1"/>
</dbReference>
<accession>A0A5C9A2G5</accession>
<dbReference type="AlphaFoldDB" id="A0A5C9A2G5"/>
<dbReference type="InterPro" id="IPR013149">
    <property type="entry name" value="ADH-like_C"/>
</dbReference>
<gene>
    <name evidence="8" type="ORF">FV139_11115</name>
</gene>
<dbReference type="Proteomes" id="UP000321039">
    <property type="component" value="Unassembled WGS sequence"/>
</dbReference>
<dbReference type="PROSITE" id="PS00059">
    <property type="entry name" value="ADH_ZINC"/>
    <property type="match status" value="1"/>
</dbReference>
<dbReference type="PANTHER" id="PTHR43161:SF23">
    <property type="entry name" value="(R,R)-BUTANEDIOL DEHYDROGENASE-RELATED"/>
    <property type="match status" value="1"/>
</dbReference>
<reference evidence="8 9" key="1">
    <citation type="submission" date="2019-08" db="EMBL/GenBank/DDBJ databases">
        <title>Parahaliea maris sp. nov., isolated from the surface seawater.</title>
        <authorList>
            <person name="Liu Y."/>
        </authorList>
    </citation>
    <scope>NUCLEOTIDE SEQUENCE [LARGE SCALE GENOMIC DNA]</scope>
    <source>
        <strain evidence="8 9">HSLHS9</strain>
    </source>
</reference>
<feature type="domain" description="Enoyl reductase (ER)" evidence="7">
    <location>
        <begin position="59"/>
        <end position="387"/>
    </location>
</feature>
<dbReference type="InterPro" id="IPR020843">
    <property type="entry name" value="ER"/>
</dbReference>
<dbReference type="GO" id="GO:0000721">
    <property type="term" value="F:(R,R)-butanediol dehydrogenase activity"/>
    <property type="evidence" value="ECO:0007669"/>
    <property type="project" value="TreeGrafter"/>
</dbReference>
<dbReference type="Gene3D" id="3.40.50.720">
    <property type="entry name" value="NAD(P)-binding Rossmann-like Domain"/>
    <property type="match status" value="1"/>
</dbReference>
<dbReference type="EMBL" id="VRZA01000003">
    <property type="protein sequence ID" value="TXS94142.1"/>
    <property type="molecule type" value="Genomic_DNA"/>
</dbReference>
<proteinExistence type="inferred from homology"/>
<sequence length="391" mass="41663">MKGRPKQLSWSMRENHSLPQLVRTGPRTLTIARRLPIINATSLIMKTTMATMIAARIHGPDDIRLDTVTTPEVGPCDVLVRVVNCGICGSDLSYARLGGLPGAHSPFAFGHEFSGVIEAVGEQVVHLQAGDRVVVNPEADGNGIGSDGLRGAFAPLVQVRNVTPDSGAVFTLPEQLDFATGALVEPLSVGMHAANQGRITSGDKVVVLGAGPVGLAAAIGARHLGAQKVCVIDRSDHRLEVARQLGLEALRANDDPSALARHLQGLHGTVINDPRLGEQPGTDVYIEATGAGPVFRQICSTARKGARIVVVGVHFVPVELDMVNLLMRELQITAAMEYPVEFPQVIDMLSSGEVDVRPLVSHHFPLSQFTNAFAQAQRPDEAVKVLVDCQD</sequence>
<dbReference type="Gene3D" id="3.90.180.10">
    <property type="entry name" value="Medium-chain alcohol dehydrogenases, catalytic domain"/>
    <property type="match status" value="1"/>
</dbReference>
<dbReference type="GO" id="GO:0008270">
    <property type="term" value="F:zinc ion binding"/>
    <property type="evidence" value="ECO:0007669"/>
    <property type="project" value="InterPro"/>
</dbReference>
<dbReference type="InterPro" id="IPR011032">
    <property type="entry name" value="GroES-like_sf"/>
</dbReference>
<comment type="similarity">
    <text evidence="2 6">Belongs to the zinc-containing alcohol dehydrogenase family.</text>
</comment>
<dbReference type="SUPFAM" id="SSF51735">
    <property type="entry name" value="NAD(P)-binding Rossmann-fold domains"/>
    <property type="match status" value="1"/>
</dbReference>
<evidence type="ECO:0000256" key="2">
    <source>
        <dbReference type="ARBA" id="ARBA00008072"/>
    </source>
</evidence>
<dbReference type="PANTHER" id="PTHR43161">
    <property type="entry name" value="SORBITOL DEHYDROGENASE"/>
    <property type="match status" value="1"/>
</dbReference>
<keyword evidence="3 6" id="KW-0479">Metal-binding</keyword>
<evidence type="ECO:0000256" key="4">
    <source>
        <dbReference type="ARBA" id="ARBA00022833"/>
    </source>
</evidence>
<dbReference type="Pfam" id="PF00107">
    <property type="entry name" value="ADH_zinc_N"/>
    <property type="match status" value="1"/>
</dbReference>
<keyword evidence="9" id="KW-1185">Reference proteome</keyword>
<dbReference type="GO" id="GO:0034079">
    <property type="term" value="P:butanediol biosynthetic process"/>
    <property type="evidence" value="ECO:0007669"/>
    <property type="project" value="TreeGrafter"/>
</dbReference>
<dbReference type="GO" id="GO:0005737">
    <property type="term" value="C:cytoplasm"/>
    <property type="evidence" value="ECO:0007669"/>
    <property type="project" value="TreeGrafter"/>
</dbReference>
<organism evidence="8 9">
    <name type="scientific">Parahaliea maris</name>
    <dbReference type="NCBI Taxonomy" id="2716870"/>
    <lineage>
        <taxon>Bacteria</taxon>
        <taxon>Pseudomonadati</taxon>
        <taxon>Pseudomonadota</taxon>
        <taxon>Gammaproteobacteria</taxon>
        <taxon>Cellvibrionales</taxon>
        <taxon>Halieaceae</taxon>
        <taxon>Parahaliea</taxon>
    </lineage>
</organism>
<dbReference type="InterPro" id="IPR002328">
    <property type="entry name" value="ADH_Zn_CS"/>
</dbReference>
<keyword evidence="5" id="KW-0560">Oxidoreductase</keyword>
<evidence type="ECO:0000256" key="1">
    <source>
        <dbReference type="ARBA" id="ARBA00001947"/>
    </source>
</evidence>
<name>A0A5C9A2G5_9GAMM</name>
<dbReference type="SMART" id="SM00829">
    <property type="entry name" value="PKS_ER"/>
    <property type="match status" value="1"/>
</dbReference>
<comment type="cofactor">
    <cofactor evidence="1 6">
        <name>Zn(2+)</name>
        <dbReference type="ChEBI" id="CHEBI:29105"/>
    </cofactor>
</comment>
<evidence type="ECO:0000313" key="9">
    <source>
        <dbReference type="Proteomes" id="UP000321039"/>
    </source>
</evidence>
<comment type="caution">
    <text evidence="8">The sequence shown here is derived from an EMBL/GenBank/DDBJ whole genome shotgun (WGS) entry which is preliminary data.</text>
</comment>
<dbReference type="InterPro" id="IPR013154">
    <property type="entry name" value="ADH-like_N"/>
</dbReference>
<evidence type="ECO:0000259" key="7">
    <source>
        <dbReference type="SMART" id="SM00829"/>
    </source>
</evidence>
<evidence type="ECO:0000256" key="6">
    <source>
        <dbReference type="RuleBase" id="RU361277"/>
    </source>
</evidence>
<dbReference type="InterPro" id="IPR036291">
    <property type="entry name" value="NAD(P)-bd_dom_sf"/>
</dbReference>
<dbReference type="Pfam" id="PF08240">
    <property type="entry name" value="ADH_N"/>
    <property type="match status" value="1"/>
</dbReference>
<evidence type="ECO:0000313" key="8">
    <source>
        <dbReference type="EMBL" id="TXS94142.1"/>
    </source>
</evidence>
<protein>
    <submittedName>
        <fullName evidence="8">Alcohol dehydrogenase catalytic domain-containing protein</fullName>
    </submittedName>
</protein>
<evidence type="ECO:0000256" key="5">
    <source>
        <dbReference type="ARBA" id="ARBA00023002"/>
    </source>
</evidence>